<feature type="region of interest" description="Disordered" evidence="1">
    <location>
        <begin position="174"/>
        <end position="202"/>
    </location>
</feature>
<protein>
    <submittedName>
        <fullName evidence="2">Uncharacterized protein</fullName>
    </submittedName>
</protein>
<dbReference type="EMBL" id="MU827818">
    <property type="protein sequence ID" value="KAJ7323095.1"/>
    <property type="molecule type" value="Genomic_DNA"/>
</dbReference>
<sequence>MAASKSRKNSRINPPPILKDYVVDGFEAESETPQQLSDAVKPELNQVESMIKHLTPLNHGVEQHNQTASSADPSSVKPTLKTLQQDPAVQTELTDLMNSLGEPVLLGLTDEQQDPAQKLLEPVASRGKHPLLIPDSELAKCYPLPRVIQYDDLFRRMQFATNCKWGIDSQFISQQTLQRPDPPTTTPPRQPPRKPSRPVINQATGKQICYEFQRREGCRLALPADTTMSALSPSALDLTHNGSTHRHHP</sequence>
<organism evidence="2 3">
    <name type="scientific">Desmophyllum pertusum</name>
    <dbReference type="NCBI Taxonomy" id="174260"/>
    <lineage>
        <taxon>Eukaryota</taxon>
        <taxon>Metazoa</taxon>
        <taxon>Cnidaria</taxon>
        <taxon>Anthozoa</taxon>
        <taxon>Hexacorallia</taxon>
        <taxon>Scleractinia</taxon>
        <taxon>Caryophylliina</taxon>
        <taxon>Caryophylliidae</taxon>
        <taxon>Desmophyllum</taxon>
    </lineage>
</organism>
<gene>
    <name evidence="2" type="ORF">OS493_032666</name>
</gene>
<evidence type="ECO:0000313" key="2">
    <source>
        <dbReference type="EMBL" id="KAJ7323095.1"/>
    </source>
</evidence>
<accession>A0A9W9YBF8</accession>
<proteinExistence type="predicted"/>
<reference evidence="2" key="1">
    <citation type="submission" date="2023-01" db="EMBL/GenBank/DDBJ databases">
        <title>Genome assembly of the deep-sea coral Lophelia pertusa.</title>
        <authorList>
            <person name="Herrera S."/>
            <person name="Cordes E."/>
        </authorList>
    </citation>
    <scope>NUCLEOTIDE SEQUENCE</scope>
    <source>
        <strain evidence="2">USNM1676648</strain>
        <tissue evidence="2">Polyp</tissue>
    </source>
</reference>
<dbReference type="OrthoDB" id="6008454at2759"/>
<dbReference type="AlphaFoldDB" id="A0A9W9YBF8"/>
<comment type="caution">
    <text evidence="2">The sequence shown here is derived from an EMBL/GenBank/DDBJ whole genome shotgun (WGS) entry which is preliminary data.</text>
</comment>
<dbReference type="Proteomes" id="UP001163046">
    <property type="component" value="Unassembled WGS sequence"/>
</dbReference>
<evidence type="ECO:0000313" key="3">
    <source>
        <dbReference type="Proteomes" id="UP001163046"/>
    </source>
</evidence>
<keyword evidence="3" id="KW-1185">Reference proteome</keyword>
<name>A0A9W9YBF8_9CNID</name>
<feature type="compositionally biased region" description="Pro residues" evidence="1">
    <location>
        <begin position="180"/>
        <end position="190"/>
    </location>
</feature>
<evidence type="ECO:0000256" key="1">
    <source>
        <dbReference type="SAM" id="MobiDB-lite"/>
    </source>
</evidence>